<evidence type="ECO:0000313" key="2">
    <source>
        <dbReference type="EMBL" id="RKO92504.1"/>
    </source>
</evidence>
<organism evidence="2 3">
    <name type="scientific">Blyttiomyces helicus</name>
    <dbReference type="NCBI Taxonomy" id="388810"/>
    <lineage>
        <taxon>Eukaryota</taxon>
        <taxon>Fungi</taxon>
        <taxon>Fungi incertae sedis</taxon>
        <taxon>Chytridiomycota</taxon>
        <taxon>Chytridiomycota incertae sedis</taxon>
        <taxon>Chytridiomycetes</taxon>
        <taxon>Chytridiomycetes incertae sedis</taxon>
        <taxon>Blyttiomyces</taxon>
    </lineage>
</organism>
<feature type="region of interest" description="Disordered" evidence="1">
    <location>
        <begin position="179"/>
        <end position="215"/>
    </location>
</feature>
<accession>A0A4P9WIA8</accession>
<dbReference type="PANTHER" id="PTHR46603:SF1">
    <property type="entry name" value="ABSCISSION_NOCUT CHECKPOINT REGULATOR"/>
    <property type="match status" value="1"/>
</dbReference>
<reference evidence="3" key="1">
    <citation type="journal article" date="2018" name="Nat. Microbiol.">
        <title>Leveraging single-cell genomics to expand the fungal tree of life.</title>
        <authorList>
            <person name="Ahrendt S.R."/>
            <person name="Quandt C.A."/>
            <person name="Ciobanu D."/>
            <person name="Clum A."/>
            <person name="Salamov A."/>
            <person name="Andreopoulos B."/>
            <person name="Cheng J.F."/>
            <person name="Woyke T."/>
            <person name="Pelin A."/>
            <person name="Henrissat B."/>
            <person name="Reynolds N.K."/>
            <person name="Benny G.L."/>
            <person name="Smith M.E."/>
            <person name="James T.Y."/>
            <person name="Grigoriev I.V."/>
        </authorList>
    </citation>
    <scope>NUCLEOTIDE SEQUENCE [LARGE SCALE GENOMIC DNA]</scope>
</reference>
<dbReference type="SUPFAM" id="SSF57845">
    <property type="entry name" value="B-box zinc-binding domain"/>
    <property type="match status" value="1"/>
</dbReference>
<dbReference type="Proteomes" id="UP000269721">
    <property type="component" value="Unassembled WGS sequence"/>
</dbReference>
<gene>
    <name evidence="2" type="ORF">BDK51DRAFT_35018</name>
</gene>
<dbReference type="PANTHER" id="PTHR46603">
    <property type="entry name" value="ABSCISSION/NOCUT CHECKPOINT REGULATOR"/>
    <property type="match status" value="1"/>
</dbReference>
<name>A0A4P9WIA8_9FUNG</name>
<evidence type="ECO:0000313" key="3">
    <source>
        <dbReference type="Proteomes" id="UP000269721"/>
    </source>
</evidence>
<protein>
    <submittedName>
        <fullName evidence="2">Uncharacterized protein</fullName>
    </submittedName>
</protein>
<dbReference type="OrthoDB" id="5407799at2759"/>
<sequence length="272" mass="29110">MPVPHATYPPTTSIPTHPSYDELAARFEKLAGKPPLAVATAAVPTNSSFAYSSPPESAALDADVAAFLSEASLLNDVNVDLAYEGDRALSVPSTPLPDVAPAGPLSSRFVDYTSLVLTSPTHPPQSSGSFAEDDDPEVAALLDQVRAEVTLENKHRVRLGGGDPDPDDILKDRIKGVMDFVPSSGPASTPSKTGRSSAPSASPLGAPPPVPREKDFQDETDGWCCICNDDATVTCEHEDCEDDNYCIRCFREAHRDGDLRKHVAKRLHHNKK</sequence>
<dbReference type="InterPro" id="IPR044553">
    <property type="entry name" value="Bbox1_ANCHR"/>
</dbReference>
<feature type="compositionally biased region" description="Polar residues" evidence="1">
    <location>
        <begin position="185"/>
        <end position="195"/>
    </location>
</feature>
<dbReference type="EMBL" id="KZ994611">
    <property type="protein sequence ID" value="RKO92504.1"/>
    <property type="molecule type" value="Genomic_DNA"/>
</dbReference>
<keyword evidence="3" id="KW-1185">Reference proteome</keyword>
<dbReference type="Pfam" id="PF22586">
    <property type="entry name" value="ANCHR-like_BBOX"/>
    <property type="match status" value="1"/>
</dbReference>
<evidence type="ECO:0000256" key="1">
    <source>
        <dbReference type="SAM" id="MobiDB-lite"/>
    </source>
</evidence>
<proteinExistence type="predicted"/>
<dbReference type="AlphaFoldDB" id="A0A4P9WIA8"/>
<dbReference type="CDD" id="cd19817">
    <property type="entry name" value="Bbox1_ANCHR-like"/>
    <property type="match status" value="1"/>
</dbReference>